<evidence type="ECO:0000313" key="1">
    <source>
        <dbReference type="EMBL" id="KAG1313272.1"/>
    </source>
</evidence>
<reference evidence="1" key="1">
    <citation type="journal article" date="2020" name="Microb. Genom.">
        <title>Genetic diversity of clinical and environmental Mucorales isolates obtained from an investigation of mucormycosis cases among solid organ transplant recipients.</title>
        <authorList>
            <person name="Nguyen M.H."/>
            <person name="Kaul D."/>
            <person name="Muto C."/>
            <person name="Cheng S.J."/>
            <person name="Richter R.A."/>
            <person name="Bruno V.M."/>
            <person name="Liu G."/>
            <person name="Beyhan S."/>
            <person name="Sundermann A.J."/>
            <person name="Mounaud S."/>
            <person name="Pasculle A.W."/>
            <person name="Nierman W.C."/>
            <person name="Driscoll E."/>
            <person name="Cumbie R."/>
            <person name="Clancy C.J."/>
            <person name="Dupont C.L."/>
        </authorList>
    </citation>
    <scope>NUCLEOTIDE SEQUENCE</scope>
    <source>
        <strain evidence="1">GL11</strain>
    </source>
</reference>
<accession>A0A9P6XGN6</accession>
<dbReference type="OrthoDB" id="10275401at2759"/>
<evidence type="ECO:0000313" key="2">
    <source>
        <dbReference type="Proteomes" id="UP000716291"/>
    </source>
</evidence>
<proteinExistence type="predicted"/>
<dbReference type="AlphaFoldDB" id="A0A9P6XGN6"/>
<dbReference type="EMBL" id="JAANQT010000206">
    <property type="protein sequence ID" value="KAG1313272.1"/>
    <property type="molecule type" value="Genomic_DNA"/>
</dbReference>
<dbReference type="Proteomes" id="UP000716291">
    <property type="component" value="Unassembled WGS sequence"/>
</dbReference>
<keyword evidence="2" id="KW-1185">Reference proteome</keyword>
<gene>
    <name evidence="1" type="ORF">G6F64_002387</name>
</gene>
<sequence length="236" mass="26992">MSTYNTKDDRLSLPSQAEQIPWVSGEFKVGGPSQKQFTAEFLHRPGYATSENVLTLGVKVQHILDYFGNKTILQSTAFLYLPLQSKVNRLTCLDIFQGLEYAKEPAVFLNKDYSVSFAHFLADTSKVQALKDCVGEPLEHAQRVVDSLVAVAQTRMVLVVGQLLLKKWFKWRVAAYGVVLPVRKKNRYHSNTELLKYFQDWKACLCGLQIDFRDYLDENESEMYEESSEQETTDAE</sequence>
<comment type="caution">
    <text evidence="1">The sequence shown here is derived from an EMBL/GenBank/DDBJ whole genome shotgun (WGS) entry which is preliminary data.</text>
</comment>
<protein>
    <submittedName>
        <fullName evidence="1">Uncharacterized protein</fullName>
    </submittedName>
</protein>
<name>A0A9P6XGN6_RHIOR</name>
<organism evidence="1 2">
    <name type="scientific">Rhizopus oryzae</name>
    <name type="common">Mucormycosis agent</name>
    <name type="synonym">Rhizopus arrhizus var. delemar</name>
    <dbReference type="NCBI Taxonomy" id="64495"/>
    <lineage>
        <taxon>Eukaryota</taxon>
        <taxon>Fungi</taxon>
        <taxon>Fungi incertae sedis</taxon>
        <taxon>Mucoromycota</taxon>
        <taxon>Mucoromycotina</taxon>
        <taxon>Mucoromycetes</taxon>
        <taxon>Mucorales</taxon>
        <taxon>Mucorineae</taxon>
        <taxon>Rhizopodaceae</taxon>
        <taxon>Rhizopus</taxon>
    </lineage>
</organism>